<dbReference type="InterPro" id="IPR002698">
    <property type="entry name" value="FTHF_cligase"/>
</dbReference>
<dbReference type="EMBL" id="CAQI01000036">
    <property type="protein sequence ID" value="CCQ45408.1"/>
    <property type="molecule type" value="Genomic_DNA"/>
</dbReference>
<comment type="similarity">
    <text evidence="1 5">Belongs to the 5-formyltetrahydrofolate cyclo-ligase family.</text>
</comment>
<dbReference type="PIRSF" id="PIRSF006806">
    <property type="entry name" value="FTHF_cligase"/>
    <property type="match status" value="1"/>
</dbReference>
<dbReference type="STRING" id="861266.ARTSIC4J27_1349"/>
<evidence type="ECO:0000256" key="2">
    <source>
        <dbReference type="ARBA" id="ARBA00022741"/>
    </source>
</evidence>
<dbReference type="PANTHER" id="PTHR23407">
    <property type="entry name" value="ATPASE INHIBITOR/5-FORMYLTETRAHYDROFOLATE CYCLO-LIGASE"/>
    <property type="match status" value="1"/>
</dbReference>
<dbReference type="InterPro" id="IPR037171">
    <property type="entry name" value="NagB/RpiA_transferase-like"/>
</dbReference>
<evidence type="ECO:0000313" key="7">
    <source>
        <dbReference type="Proteomes" id="UP000035722"/>
    </source>
</evidence>
<feature type="binding site" evidence="4">
    <location>
        <begin position="9"/>
        <end position="13"/>
    </location>
    <ligand>
        <name>ATP</name>
        <dbReference type="ChEBI" id="CHEBI:30616"/>
    </ligand>
</feature>
<dbReference type="GO" id="GO:0046872">
    <property type="term" value="F:metal ion binding"/>
    <property type="evidence" value="ECO:0007669"/>
    <property type="project" value="UniProtKB-KW"/>
</dbReference>
<feature type="binding site" evidence="4">
    <location>
        <begin position="142"/>
        <end position="150"/>
    </location>
    <ligand>
        <name>ATP</name>
        <dbReference type="ChEBI" id="CHEBI:30616"/>
    </ligand>
</feature>
<keyword evidence="5" id="KW-0479">Metal-binding</keyword>
<dbReference type="GO" id="GO:0030272">
    <property type="term" value="F:5-formyltetrahydrofolate cyclo-ligase activity"/>
    <property type="evidence" value="ECO:0007669"/>
    <property type="project" value="UniProtKB-EC"/>
</dbReference>
<evidence type="ECO:0000256" key="4">
    <source>
        <dbReference type="PIRSR" id="PIRSR006806-1"/>
    </source>
</evidence>
<comment type="caution">
    <text evidence="6">The sequence shown here is derived from an EMBL/GenBank/DDBJ whole genome shotgun (WGS) entry which is preliminary data.</text>
</comment>
<dbReference type="EC" id="6.3.3.2" evidence="5"/>
<organism evidence="6 7">
    <name type="scientific">Pseudarthrobacter siccitolerans</name>
    <dbReference type="NCBI Taxonomy" id="861266"/>
    <lineage>
        <taxon>Bacteria</taxon>
        <taxon>Bacillati</taxon>
        <taxon>Actinomycetota</taxon>
        <taxon>Actinomycetes</taxon>
        <taxon>Micrococcales</taxon>
        <taxon>Micrococcaceae</taxon>
        <taxon>Pseudarthrobacter</taxon>
    </lineage>
</organism>
<evidence type="ECO:0000256" key="5">
    <source>
        <dbReference type="RuleBase" id="RU361279"/>
    </source>
</evidence>
<sequence length="205" mass="21703">MLEDAKAVKDRIRTAHRRRRAALTPQQLEEAGSALARHGAAWAHTLTAGAPATVCVYFGVGVEPPTLPLINALHNNGHRVLLPVCEPGRELAWVFWDPEAGFERSRFAPILEPAGERHGPDVAGAAAALFIPATAVDVAGNRIGQGGGYYDKFLGHLATAGKNIPLAAVIYDEELLPAGQIPEEDFDRPVPAILAPSGFRALAGA</sequence>
<dbReference type="OrthoDB" id="3242798at2"/>
<reference evidence="7" key="1">
    <citation type="journal article" date="2014" name="Genome Announc.">
        <title>Genome Sequence of Arthrobacter siccitolerans 4J27, a Xeroprotectant-Producing Desiccation-Tolerant Microorganism.</title>
        <authorList>
            <person name="Manzanera M."/>
            <person name="Santa-Cruz-Calvo L."/>
            <person name="Vilchez J.I."/>
            <person name="Garcia-Fontana C."/>
            <person name="Silva-Castro G.A."/>
            <person name="Calvo C."/>
            <person name="Gonzalez-Lopez J."/>
        </authorList>
    </citation>
    <scope>NUCLEOTIDE SEQUENCE [LARGE SCALE GENOMIC DNA]</scope>
    <source>
        <strain evidence="7">4J27</strain>
    </source>
</reference>
<keyword evidence="6" id="KW-0436">Ligase</keyword>
<keyword evidence="2 4" id="KW-0547">Nucleotide-binding</keyword>
<proteinExistence type="inferred from homology"/>
<name>A0A024H082_9MICC</name>
<keyword evidence="5" id="KW-0460">Magnesium</keyword>
<dbReference type="Proteomes" id="UP000035722">
    <property type="component" value="Unassembled WGS sequence"/>
</dbReference>
<feature type="binding site" evidence="4">
    <location>
        <position position="63"/>
    </location>
    <ligand>
        <name>substrate</name>
    </ligand>
</feature>
<keyword evidence="7" id="KW-1185">Reference proteome</keyword>
<evidence type="ECO:0000313" key="6">
    <source>
        <dbReference type="EMBL" id="CCQ45408.1"/>
    </source>
</evidence>
<comment type="cofactor">
    <cofactor evidence="5">
        <name>Mg(2+)</name>
        <dbReference type="ChEBI" id="CHEBI:18420"/>
    </cofactor>
</comment>
<dbReference type="AlphaFoldDB" id="A0A024H082"/>
<dbReference type="NCBIfam" id="TIGR02727">
    <property type="entry name" value="MTHFS_bact"/>
    <property type="match status" value="1"/>
</dbReference>
<dbReference type="InterPro" id="IPR024185">
    <property type="entry name" value="FTHF_cligase-like_sf"/>
</dbReference>
<dbReference type="Pfam" id="PF01812">
    <property type="entry name" value="5-FTHF_cyc-lig"/>
    <property type="match status" value="1"/>
</dbReference>
<protein>
    <recommendedName>
        <fullName evidence="5">5-formyltetrahydrofolate cyclo-ligase</fullName>
        <ecNumber evidence="5">6.3.3.2</ecNumber>
    </recommendedName>
</protein>
<dbReference type="RefSeq" id="WP_050054405.1">
    <property type="nucleotide sequence ID" value="NZ_CAQI01000036.1"/>
</dbReference>
<dbReference type="SUPFAM" id="SSF100950">
    <property type="entry name" value="NagB/RpiA/CoA transferase-like"/>
    <property type="match status" value="1"/>
</dbReference>
<gene>
    <name evidence="6" type="primary">fthC</name>
    <name evidence="6" type="ORF">ARTSIC4J27_1349</name>
</gene>
<comment type="catalytic activity">
    <reaction evidence="5">
        <text>(6S)-5-formyl-5,6,7,8-tetrahydrofolate + ATP = (6R)-5,10-methenyltetrahydrofolate + ADP + phosphate</text>
        <dbReference type="Rhea" id="RHEA:10488"/>
        <dbReference type="ChEBI" id="CHEBI:30616"/>
        <dbReference type="ChEBI" id="CHEBI:43474"/>
        <dbReference type="ChEBI" id="CHEBI:57455"/>
        <dbReference type="ChEBI" id="CHEBI:57457"/>
        <dbReference type="ChEBI" id="CHEBI:456216"/>
        <dbReference type="EC" id="6.3.3.2"/>
    </reaction>
</comment>
<keyword evidence="3 4" id="KW-0067">ATP-binding</keyword>
<evidence type="ECO:0000256" key="1">
    <source>
        <dbReference type="ARBA" id="ARBA00010638"/>
    </source>
</evidence>
<accession>A0A024H082</accession>
<dbReference type="GO" id="GO:0035999">
    <property type="term" value="P:tetrahydrofolate interconversion"/>
    <property type="evidence" value="ECO:0007669"/>
    <property type="project" value="TreeGrafter"/>
</dbReference>
<dbReference type="GO" id="GO:0005524">
    <property type="term" value="F:ATP binding"/>
    <property type="evidence" value="ECO:0007669"/>
    <property type="project" value="UniProtKB-KW"/>
</dbReference>
<dbReference type="GO" id="GO:0009396">
    <property type="term" value="P:folic acid-containing compound biosynthetic process"/>
    <property type="evidence" value="ECO:0007669"/>
    <property type="project" value="TreeGrafter"/>
</dbReference>
<evidence type="ECO:0000256" key="3">
    <source>
        <dbReference type="ARBA" id="ARBA00022840"/>
    </source>
</evidence>
<dbReference type="PANTHER" id="PTHR23407:SF1">
    <property type="entry name" value="5-FORMYLTETRAHYDROFOLATE CYCLO-LIGASE"/>
    <property type="match status" value="1"/>
</dbReference>
<dbReference type="Gene3D" id="3.40.50.10420">
    <property type="entry name" value="NagB/RpiA/CoA transferase-like"/>
    <property type="match status" value="1"/>
</dbReference>